<dbReference type="InterPro" id="IPR003856">
    <property type="entry name" value="LPS_length_determ_N"/>
</dbReference>
<evidence type="ECO:0008006" key="12">
    <source>
        <dbReference type="Google" id="ProtNLM"/>
    </source>
</evidence>
<keyword evidence="3" id="KW-1003">Cell membrane</keyword>
<dbReference type="AlphaFoldDB" id="A0A5P3XIC3"/>
<sequence>MEGKMEETIDLKEYFQIIKKRAWIIVLITSVAVIVSAIISFFVLSPVYESNTTILVNSDKAPGTDVITTDQINVSEKLAVTYGEIIKSKAVLDEVTKSLGIKGGYEEIADKINVSSVNETQIISVSVQDTNPQRAADIANAIPKAFTKEVKRITKANSVKVIDKGIVPKKPIKPNKVMNVAIAAVLGIMISLFVIFLLEYLDNKLKTPQDIEKHLGLPLLGVVPHENKGKKGGK</sequence>
<dbReference type="Pfam" id="PF13807">
    <property type="entry name" value="GNVR"/>
    <property type="match status" value="1"/>
</dbReference>
<evidence type="ECO:0000256" key="2">
    <source>
        <dbReference type="ARBA" id="ARBA00006683"/>
    </source>
</evidence>
<evidence type="ECO:0000313" key="11">
    <source>
        <dbReference type="Proteomes" id="UP000326961"/>
    </source>
</evidence>
<dbReference type="InterPro" id="IPR032807">
    <property type="entry name" value="GNVR"/>
</dbReference>
<dbReference type="GO" id="GO:0004713">
    <property type="term" value="F:protein tyrosine kinase activity"/>
    <property type="evidence" value="ECO:0007669"/>
    <property type="project" value="TreeGrafter"/>
</dbReference>
<evidence type="ECO:0000256" key="4">
    <source>
        <dbReference type="ARBA" id="ARBA00022692"/>
    </source>
</evidence>
<keyword evidence="5 7" id="KW-1133">Transmembrane helix</keyword>
<gene>
    <name evidence="10" type="ORF">D4A35_14815</name>
</gene>
<feature type="transmembrane region" description="Helical" evidence="7">
    <location>
        <begin position="21"/>
        <end position="44"/>
    </location>
</feature>
<name>A0A5P3XIC3_PARBF</name>
<comment type="similarity">
    <text evidence="2">Belongs to the CpsC/CapA family.</text>
</comment>
<evidence type="ECO:0000256" key="6">
    <source>
        <dbReference type="ARBA" id="ARBA00023136"/>
    </source>
</evidence>
<dbReference type="PANTHER" id="PTHR32309">
    <property type="entry name" value="TYROSINE-PROTEIN KINASE"/>
    <property type="match status" value="1"/>
</dbReference>
<dbReference type="EMBL" id="CP032452">
    <property type="protein sequence ID" value="QEZ70101.1"/>
    <property type="molecule type" value="Genomic_DNA"/>
</dbReference>
<evidence type="ECO:0000259" key="9">
    <source>
        <dbReference type="Pfam" id="PF13807"/>
    </source>
</evidence>
<dbReference type="PANTHER" id="PTHR32309:SF13">
    <property type="entry name" value="FERRIC ENTEROBACTIN TRANSPORT PROTEIN FEPE"/>
    <property type="match status" value="1"/>
</dbReference>
<dbReference type="Proteomes" id="UP000326961">
    <property type="component" value="Chromosome"/>
</dbReference>
<feature type="domain" description="Polysaccharide chain length determinant N-terminal" evidence="8">
    <location>
        <begin position="7"/>
        <end position="99"/>
    </location>
</feature>
<evidence type="ECO:0000256" key="1">
    <source>
        <dbReference type="ARBA" id="ARBA00004651"/>
    </source>
</evidence>
<dbReference type="Pfam" id="PF02706">
    <property type="entry name" value="Wzz"/>
    <property type="match status" value="1"/>
</dbReference>
<organism evidence="10 11">
    <name type="scientific">Paraclostridium bifermentans</name>
    <name type="common">Clostridium bifermentans</name>
    <dbReference type="NCBI Taxonomy" id="1490"/>
    <lineage>
        <taxon>Bacteria</taxon>
        <taxon>Bacillati</taxon>
        <taxon>Bacillota</taxon>
        <taxon>Clostridia</taxon>
        <taxon>Peptostreptococcales</taxon>
        <taxon>Peptostreptococcaceae</taxon>
        <taxon>Paraclostridium</taxon>
    </lineage>
</organism>
<keyword evidence="4 7" id="KW-0812">Transmembrane</keyword>
<keyword evidence="6 7" id="KW-0472">Membrane</keyword>
<evidence type="ECO:0000256" key="5">
    <source>
        <dbReference type="ARBA" id="ARBA00022989"/>
    </source>
</evidence>
<evidence type="ECO:0000313" key="10">
    <source>
        <dbReference type="EMBL" id="QEZ70101.1"/>
    </source>
</evidence>
<dbReference type="GO" id="GO:0005886">
    <property type="term" value="C:plasma membrane"/>
    <property type="evidence" value="ECO:0007669"/>
    <property type="project" value="UniProtKB-SubCell"/>
</dbReference>
<reference evidence="10 11" key="1">
    <citation type="submission" date="2018-09" db="EMBL/GenBank/DDBJ databases">
        <title>A clostridial neurotoxin that targets Anopheles mosquitoes.</title>
        <authorList>
            <person name="Contreras E."/>
            <person name="Masuyer G."/>
            <person name="Qureshi N."/>
            <person name="Chawla S."/>
            <person name="Lim H.L."/>
            <person name="Chen J."/>
            <person name="Stenmark P."/>
            <person name="Gill S."/>
        </authorList>
    </citation>
    <scope>NUCLEOTIDE SEQUENCE [LARGE SCALE GENOMIC DNA]</scope>
    <source>
        <strain evidence="10 11">Cbm</strain>
    </source>
</reference>
<evidence type="ECO:0000256" key="7">
    <source>
        <dbReference type="SAM" id="Phobius"/>
    </source>
</evidence>
<accession>A0A5P3XIC3</accession>
<proteinExistence type="inferred from homology"/>
<dbReference type="InterPro" id="IPR050445">
    <property type="entry name" value="Bact_polysacc_biosynth/exp"/>
</dbReference>
<evidence type="ECO:0000256" key="3">
    <source>
        <dbReference type="ARBA" id="ARBA00022475"/>
    </source>
</evidence>
<evidence type="ECO:0000259" key="8">
    <source>
        <dbReference type="Pfam" id="PF02706"/>
    </source>
</evidence>
<feature type="transmembrane region" description="Helical" evidence="7">
    <location>
        <begin position="177"/>
        <end position="198"/>
    </location>
</feature>
<protein>
    <recommendedName>
        <fullName evidence="12">Capsular biosynthesis protein</fullName>
    </recommendedName>
</protein>
<comment type="subcellular location">
    <subcellularLocation>
        <location evidence="1">Cell membrane</location>
        <topology evidence="1">Multi-pass membrane protein</topology>
    </subcellularLocation>
</comment>
<feature type="domain" description="Tyrosine-protein kinase G-rich" evidence="9">
    <location>
        <begin position="148"/>
        <end position="197"/>
    </location>
</feature>